<evidence type="ECO:0000259" key="3">
    <source>
        <dbReference type="Pfam" id="PF17919"/>
    </source>
</evidence>
<feature type="region of interest" description="Disordered" evidence="1">
    <location>
        <begin position="91"/>
        <end position="132"/>
    </location>
</feature>
<dbReference type="InterPro" id="IPR043502">
    <property type="entry name" value="DNA/RNA_pol_sf"/>
</dbReference>
<feature type="domain" description="Reverse transcriptase" evidence="2">
    <location>
        <begin position="439"/>
        <end position="595"/>
    </location>
</feature>
<evidence type="ECO:0008006" key="6">
    <source>
        <dbReference type="Google" id="ProtNLM"/>
    </source>
</evidence>
<dbReference type="InterPro" id="IPR041577">
    <property type="entry name" value="RT_RNaseH_2"/>
</dbReference>
<accession>A0A2N9G2V1</accession>
<dbReference type="Pfam" id="PF17919">
    <property type="entry name" value="RT_RNaseH_2"/>
    <property type="match status" value="1"/>
</dbReference>
<evidence type="ECO:0000259" key="4">
    <source>
        <dbReference type="Pfam" id="PF17921"/>
    </source>
</evidence>
<dbReference type="Gene3D" id="2.40.70.10">
    <property type="entry name" value="Acid Proteases"/>
    <property type="match status" value="1"/>
</dbReference>
<feature type="domain" description="Reverse transcriptase/retrotransposon-derived protein RNase H-like" evidence="3">
    <location>
        <begin position="596"/>
        <end position="653"/>
    </location>
</feature>
<dbReference type="Gene3D" id="3.30.70.270">
    <property type="match status" value="1"/>
</dbReference>
<dbReference type="InterPro" id="IPR043128">
    <property type="entry name" value="Rev_trsase/Diguanyl_cyclase"/>
</dbReference>
<dbReference type="EMBL" id="OIVN01001420">
    <property type="protein sequence ID" value="SPC93735.1"/>
    <property type="molecule type" value="Genomic_DNA"/>
</dbReference>
<evidence type="ECO:0000259" key="2">
    <source>
        <dbReference type="Pfam" id="PF00078"/>
    </source>
</evidence>
<proteinExistence type="predicted"/>
<dbReference type="Gene3D" id="3.10.10.10">
    <property type="entry name" value="HIV Type 1 Reverse Transcriptase, subunit A, domain 1"/>
    <property type="match status" value="1"/>
</dbReference>
<name>A0A2N9G2V1_FAGSY</name>
<dbReference type="SUPFAM" id="SSF50630">
    <property type="entry name" value="Acid proteases"/>
    <property type="match status" value="1"/>
</dbReference>
<dbReference type="Pfam" id="PF17921">
    <property type="entry name" value="Integrase_H2C2"/>
    <property type="match status" value="1"/>
</dbReference>
<gene>
    <name evidence="5" type="ORF">FSB_LOCUS21617</name>
</gene>
<dbReference type="Pfam" id="PF00078">
    <property type="entry name" value="RVT_1"/>
    <property type="match status" value="1"/>
</dbReference>
<dbReference type="AlphaFoldDB" id="A0A2N9G2V1"/>
<dbReference type="InterPro" id="IPR000477">
    <property type="entry name" value="RT_dom"/>
</dbReference>
<dbReference type="Gene3D" id="1.10.340.70">
    <property type="match status" value="1"/>
</dbReference>
<dbReference type="CDD" id="cd00303">
    <property type="entry name" value="retropepsin_like"/>
    <property type="match status" value="1"/>
</dbReference>
<dbReference type="SUPFAM" id="SSF56672">
    <property type="entry name" value="DNA/RNA polymerases"/>
    <property type="match status" value="1"/>
</dbReference>
<feature type="domain" description="Integrase zinc-binding" evidence="4">
    <location>
        <begin position="726"/>
        <end position="781"/>
    </location>
</feature>
<protein>
    <recommendedName>
        <fullName evidence="6">Reverse transcriptase domain-containing protein</fullName>
    </recommendedName>
</protein>
<feature type="compositionally biased region" description="Basic and acidic residues" evidence="1">
    <location>
        <begin position="118"/>
        <end position="127"/>
    </location>
</feature>
<feature type="compositionally biased region" description="Polar residues" evidence="1">
    <location>
        <begin position="93"/>
        <end position="103"/>
    </location>
</feature>
<dbReference type="CDD" id="cd01647">
    <property type="entry name" value="RT_LTR"/>
    <property type="match status" value="1"/>
</dbReference>
<evidence type="ECO:0000313" key="5">
    <source>
        <dbReference type="EMBL" id="SPC93735.1"/>
    </source>
</evidence>
<dbReference type="InterPro" id="IPR041588">
    <property type="entry name" value="Integrase_H2C2"/>
</dbReference>
<reference evidence="5" key="1">
    <citation type="submission" date="2018-02" db="EMBL/GenBank/DDBJ databases">
        <authorList>
            <person name="Cohen D.B."/>
            <person name="Kent A.D."/>
        </authorList>
    </citation>
    <scope>NUCLEOTIDE SEQUENCE</scope>
</reference>
<evidence type="ECO:0000256" key="1">
    <source>
        <dbReference type="SAM" id="MobiDB-lite"/>
    </source>
</evidence>
<dbReference type="InterPro" id="IPR021109">
    <property type="entry name" value="Peptidase_aspartic_dom_sf"/>
</dbReference>
<organism evidence="5">
    <name type="scientific">Fagus sylvatica</name>
    <name type="common">Beechnut</name>
    <dbReference type="NCBI Taxonomy" id="28930"/>
    <lineage>
        <taxon>Eukaryota</taxon>
        <taxon>Viridiplantae</taxon>
        <taxon>Streptophyta</taxon>
        <taxon>Embryophyta</taxon>
        <taxon>Tracheophyta</taxon>
        <taxon>Spermatophyta</taxon>
        <taxon>Magnoliopsida</taxon>
        <taxon>eudicotyledons</taxon>
        <taxon>Gunneridae</taxon>
        <taxon>Pentapetalae</taxon>
        <taxon>rosids</taxon>
        <taxon>fabids</taxon>
        <taxon>Fagales</taxon>
        <taxon>Fagaceae</taxon>
        <taxon>Fagus</taxon>
    </lineage>
</organism>
<sequence length="781" mass="89458">MKQAPSRNYLPTTYKWDNLWQGPRSMIVQEYKRRCQIVEEEVVTLGRLKKGLNDDLRRELIIRGVTSLDQAYELAKNYELAAKTPFMRHSDIHGTTNNLHPSSNRPPRTGPTPTPIGKDVKGKEVAHHPSKPNTHIQCFKCQEEVYEPEGLEDLDDYEGDIKCLGCIRVISPHGNLPKDAIDVPRLIFVRCALTLPKESEDWCRSNIFHTYVKCGSTNCKVIIDSGSCINAVSSSLVTRLGVKLIPHPNPYKVSWVDTSSIDIKERCLLPIQFMSYKDEIWFDVIPMDVGHVILGRPWLYHLDVTIYGRKNSCSFTFKGKKIKLNPLQPRHITEGKKCEESKGKGLHIISPKVTERLDALPILKEFCDIFPDKLPNELPPIRDIQHAIDFTPGAALPNLPHYRMNPTEHGELRQQIDDLLHKGFLCESLSPCVVPALLIPRKDGSWRMCVDSRAINNITVKYHFPIPQLDDMLDMMAGATIFSKIDLKSGYHQIQICPGDEWKTEFKTKDGLYEWLVMPFGLSNAPSTFMRVMTQVLRPFMGKFVVVYFAYILIYSKSEDQHLTHLEQVCTTLRKESLYANLKKCLFFTNKVIFLVKKKMTEAPVMRLPDFTKLFEVECDASGLGIGGVLSQERQPIAYFSEKLNDAKLRIENKAADALSRRVTLLSMMSTNVTGFERLRDEYESCLDFEKLHATLSNASYPTIEDYTIQDGYLFKANKPCIPRTSVRDFLMWELHAGGLARHFGRDKTIKEVEQQFYWPSLKRDVMKIIGHCRQCQLAKH</sequence>
<dbReference type="PANTHER" id="PTHR35046">
    <property type="entry name" value="ZINC KNUCKLE (CCHC-TYPE) FAMILY PROTEIN"/>
    <property type="match status" value="1"/>
</dbReference>
<dbReference type="PANTHER" id="PTHR35046:SF9">
    <property type="entry name" value="RNA-DIRECTED DNA POLYMERASE"/>
    <property type="match status" value="1"/>
</dbReference>